<keyword evidence="4" id="KW-0378">Hydrolase</keyword>
<keyword evidence="5" id="KW-0067">ATP-binding</keyword>
<dbReference type="InterPro" id="IPR037227">
    <property type="entry name" value="EndoU-like"/>
</dbReference>
<evidence type="ECO:0000313" key="7">
    <source>
        <dbReference type="EMBL" id="KAK6759188.1"/>
    </source>
</evidence>
<evidence type="ECO:0000259" key="6">
    <source>
        <dbReference type="PROSITE" id="PS51959"/>
    </source>
</evidence>
<dbReference type="Pfam" id="PF03133">
    <property type="entry name" value="TTL"/>
    <property type="match status" value="2"/>
</dbReference>
<organism evidence="7 8">
    <name type="scientific">Necator americanus</name>
    <name type="common">Human hookworm</name>
    <dbReference type="NCBI Taxonomy" id="51031"/>
    <lineage>
        <taxon>Eukaryota</taxon>
        <taxon>Metazoa</taxon>
        <taxon>Ecdysozoa</taxon>
        <taxon>Nematoda</taxon>
        <taxon>Chromadorea</taxon>
        <taxon>Rhabditida</taxon>
        <taxon>Rhabditina</taxon>
        <taxon>Rhabditomorpha</taxon>
        <taxon>Strongyloidea</taxon>
        <taxon>Ancylostomatidae</taxon>
        <taxon>Bunostominae</taxon>
        <taxon>Necator</taxon>
    </lineage>
</organism>
<dbReference type="InterPro" id="IPR004344">
    <property type="entry name" value="TTL/TTLL_fam"/>
</dbReference>
<evidence type="ECO:0000256" key="1">
    <source>
        <dbReference type="ARBA" id="ARBA00006820"/>
    </source>
</evidence>
<evidence type="ECO:0000256" key="5">
    <source>
        <dbReference type="ARBA" id="ARBA00022840"/>
    </source>
</evidence>
<dbReference type="Gene3D" id="3.30.470.20">
    <property type="entry name" value="ATP-grasp fold, B domain"/>
    <property type="match status" value="1"/>
</dbReference>
<comment type="similarity">
    <text evidence="1">Belongs to the tubulin--tyrosine ligase family.</text>
</comment>
<dbReference type="PANTHER" id="PTHR12241">
    <property type="entry name" value="TUBULIN POLYGLUTAMYLASE"/>
    <property type="match status" value="1"/>
</dbReference>
<feature type="domain" description="EndoU" evidence="6">
    <location>
        <begin position="697"/>
        <end position="982"/>
    </location>
</feature>
<dbReference type="PROSITE" id="PS51221">
    <property type="entry name" value="TTL"/>
    <property type="match status" value="1"/>
</dbReference>
<reference evidence="7 8" key="1">
    <citation type="submission" date="2023-08" db="EMBL/GenBank/DDBJ databases">
        <title>A Necator americanus chromosomal reference genome.</title>
        <authorList>
            <person name="Ilik V."/>
            <person name="Petrzelkova K.J."/>
            <person name="Pardy F."/>
            <person name="Fuh T."/>
            <person name="Niatou-Singa F.S."/>
            <person name="Gouil Q."/>
            <person name="Baker L."/>
            <person name="Ritchie M.E."/>
            <person name="Jex A.R."/>
            <person name="Gazzola D."/>
            <person name="Li H."/>
            <person name="Toshio Fujiwara R."/>
            <person name="Zhan B."/>
            <person name="Aroian R.V."/>
            <person name="Pafco B."/>
            <person name="Schwarz E.M."/>
        </authorList>
    </citation>
    <scope>NUCLEOTIDE SEQUENCE [LARGE SCALE GENOMIC DNA]</scope>
    <source>
        <strain evidence="7 8">Aroian</strain>
        <tissue evidence="7">Whole animal</tissue>
    </source>
</reference>
<dbReference type="EMBL" id="JAVFWL010000006">
    <property type="protein sequence ID" value="KAK6759188.1"/>
    <property type="molecule type" value="Genomic_DNA"/>
</dbReference>
<protein>
    <recommendedName>
        <fullName evidence="6">EndoU domain-containing protein</fullName>
    </recommendedName>
</protein>
<name>A0ABR1E9F0_NECAM</name>
<keyword evidence="3" id="KW-0547">Nucleotide-binding</keyword>
<dbReference type="SUPFAM" id="SSF142877">
    <property type="entry name" value="EndoU-like"/>
    <property type="match status" value="1"/>
</dbReference>
<evidence type="ECO:0000256" key="4">
    <source>
        <dbReference type="ARBA" id="ARBA00022801"/>
    </source>
</evidence>
<dbReference type="Pfam" id="PF09412">
    <property type="entry name" value="XendoU"/>
    <property type="match status" value="1"/>
</dbReference>
<dbReference type="InterPro" id="IPR018998">
    <property type="entry name" value="EndoU_C"/>
</dbReference>
<evidence type="ECO:0000256" key="2">
    <source>
        <dbReference type="ARBA" id="ARBA00022598"/>
    </source>
</evidence>
<accession>A0ABR1E9F0</accession>
<keyword evidence="8" id="KW-1185">Reference proteome</keyword>
<keyword evidence="2" id="KW-0436">Ligase</keyword>
<dbReference type="PROSITE" id="PS51959">
    <property type="entry name" value="ENDOU"/>
    <property type="match status" value="1"/>
</dbReference>
<comment type="caution">
    <text evidence="7">The sequence shown here is derived from an EMBL/GenBank/DDBJ whole genome shotgun (WGS) entry which is preliminary data.</text>
</comment>
<dbReference type="CDD" id="cd21159">
    <property type="entry name" value="XendoU"/>
    <property type="match status" value="1"/>
</dbReference>
<sequence length="1253" mass="141162">MSGAGDDANPKVATNFTALLRAQPLMPEYRALERKKWMGCGLSSEEGDSANILSNRDTADSDKVTETGASFNRFDTPTAASIDPAIGTRKEEVCSRENFEDKSSLDGSTNNRVRRVAGMSLRKSRAFTIDTSRSNSNLPVVSLCAKMLGFQEFPDGRADQIPCDVYWHSAAFPDLGAVVKSSRSRVNRFPGMTDLAKKVALTHAISSMQKIFPTDYDFYPQSFFLPAHYAELKKYWQKTLIRRKEQGINEELFFIVKPDSGSQGSGIYLVNNPNQIKDPFGKQLVQEYVSSPFLMNDQLKFDFRVYGVIRSINPLSIYVSREGSKRLLSTVFSQMAACGIRPKKLWHDVKLIIVKTVLAMLPELMIQYEKTFSGKEGPQCFQIVGFDIIVQADGSPILLEVNACPSLTIDHGGASGQNRQKSVVDEVIKIPLVRDTLLLVTGQLQDTRISPPTTGVWRSTDDLSSKKTKAHLSEIFPNRYGRQAASLLFLDRVVYIFMQYSSAKTAIHVSLSGIKRFVKDCGYEGLFMTGELEKKIYDIRQYYVGDCNIEKGLFFHGFLSFVIYVAERQFPKESSLQKQLQKLFDAVTNALRNKGVRSRRLRREELESNSGRERKIYLLPSRVRIDKHRSKSCEPLKIAASSAERKADRNNNKENFPMLPPIQKPKISEIGVMFRYKYLVVLMIIYYNGAFVQAGDSQSKITDILNHLVQIDSRLDEDTSINYQNMASHKDFSHDNAPKPLYTFVAQSALSGPTYEALDTLLTFYNNPDSDTAEIMTPAWNTSINAFLDSVVKTPVMQSAQSFLEEMGHPHCWPAGEIATMAVMVYLKTMTSDHLYFCYTQASQKSQTFNGFEALFAGEVQQGSVIRFANWIRFYHQESDGNLNYHGWFQRAIEVELSVQFAWNSWKAMEFSMLLNTSPEFELAAYTICALTDGQIDECYPVVASGSATRMPTLATTREKASDANFQNLVNKMRAADIDKAASTDYRLDWGNKETGTSDDSKNDLFAYVNETIYQRPVYAHLIAVVEGNLFVPDGNGTAGQLMDSIVGLLTITSRRPARSTITDTTHTSHIIQAERMLTEFDETCGCIGLQLKLQKTMFMRNGWVSDVPFTPNGTNISECTSYVYLGRELKMMNDLTPELGRRRRAAWGAYKSIEDVVKKTRNTRLGAHLFNTTVLPALTYASETWAFRKQEENANLTGTFQYTWGDELKKKGGFLIGTSPDMRESRKESKYPKPSSIGFSTLRRSACRSLRL</sequence>
<evidence type="ECO:0000313" key="8">
    <source>
        <dbReference type="Proteomes" id="UP001303046"/>
    </source>
</evidence>
<dbReference type="SUPFAM" id="SSF56059">
    <property type="entry name" value="Glutathione synthetase ATP-binding domain-like"/>
    <property type="match status" value="1"/>
</dbReference>
<dbReference type="Proteomes" id="UP001303046">
    <property type="component" value="Unassembled WGS sequence"/>
</dbReference>
<gene>
    <name evidence="7" type="primary">Necator_chrX.g21209</name>
    <name evidence="7" type="ORF">RB195_021048</name>
</gene>
<evidence type="ECO:0000256" key="3">
    <source>
        <dbReference type="ARBA" id="ARBA00022741"/>
    </source>
</evidence>
<dbReference type="PANTHER" id="PTHR12241:SF154">
    <property type="entry name" value="TUBULIN POLYGLUTAMYLASE TTLL11"/>
    <property type="match status" value="1"/>
</dbReference>
<proteinExistence type="inferred from homology"/>